<sequence length="160" mass="18616">MSIAWRDAMSVGDPVIDADHRHLVEMINVFEAAIVGTIDHKKVARVLLGLVEYTGEHFKREEDIQLKIRYPYHESHRHGHRDVLRQLTGIVQTYTAARGEERDRMIRDLGKFLREWLVDHIIQSDLRMKPYVLKQQAEEAEARKRQRAAIAVSEQIAGVR</sequence>
<dbReference type="PANTHER" id="PTHR37164">
    <property type="entry name" value="BACTERIOHEMERYTHRIN"/>
    <property type="match status" value="1"/>
</dbReference>
<dbReference type="NCBIfam" id="TIGR02481">
    <property type="entry name" value="hemeryth_dom"/>
    <property type="match status" value="1"/>
</dbReference>
<gene>
    <name evidence="5" type="ORF">A6A04_04235</name>
</gene>
<feature type="domain" description="Hemerythrin-like" evidence="4">
    <location>
        <begin position="15"/>
        <end position="131"/>
    </location>
</feature>
<evidence type="ECO:0000256" key="2">
    <source>
        <dbReference type="ARBA" id="ARBA00022723"/>
    </source>
</evidence>
<reference evidence="5 6" key="1">
    <citation type="submission" date="2016-04" db="EMBL/GenBank/DDBJ databases">
        <title>Draft genome sequence of freshwater magnetotactic bacteria Magnetospirillum marisnigri SP-1 and Magnetospirillum moscoviense BB-1.</title>
        <authorList>
            <person name="Koziaeva V."/>
            <person name="Dziuba M.V."/>
            <person name="Ivanov T.M."/>
            <person name="Kuznetsov B."/>
            <person name="Grouzdev D.S."/>
        </authorList>
    </citation>
    <scope>NUCLEOTIDE SEQUENCE [LARGE SCALE GENOMIC DNA]</scope>
    <source>
        <strain evidence="5 6">SP-1</strain>
    </source>
</reference>
<evidence type="ECO:0000256" key="3">
    <source>
        <dbReference type="ARBA" id="ARBA00023004"/>
    </source>
</evidence>
<dbReference type="RefSeq" id="WP_068494066.1">
    <property type="nucleotide sequence ID" value="NZ_LWQT01000077.1"/>
</dbReference>
<keyword evidence="2" id="KW-0479">Metal-binding</keyword>
<comment type="similarity">
    <text evidence="1">Belongs to the hemerythrin family.</text>
</comment>
<keyword evidence="6" id="KW-1185">Reference proteome</keyword>
<dbReference type="Proteomes" id="UP000078428">
    <property type="component" value="Unassembled WGS sequence"/>
</dbReference>
<dbReference type="InterPro" id="IPR012827">
    <property type="entry name" value="Hemerythrin_metal-bd"/>
</dbReference>
<dbReference type="SUPFAM" id="SSF47188">
    <property type="entry name" value="Hemerythrin-like"/>
    <property type="match status" value="1"/>
</dbReference>
<dbReference type="InterPro" id="IPR050669">
    <property type="entry name" value="Hemerythrin"/>
</dbReference>
<dbReference type="InterPro" id="IPR035938">
    <property type="entry name" value="Hemerythrin-like_sf"/>
</dbReference>
<dbReference type="NCBIfam" id="NF033749">
    <property type="entry name" value="bact_hemeryth"/>
    <property type="match status" value="1"/>
</dbReference>
<dbReference type="PANTHER" id="PTHR37164:SF1">
    <property type="entry name" value="BACTERIOHEMERYTHRIN"/>
    <property type="match status" value="1"/>
</dbReference>
<organism evidence="5 6">
    <name type="scientific">Paramagnetospirillum marisnigri</name>
    <dbReference type="NCBI Taxonomy" id="1285242"/>
    <lineage>
        <taxon>Bacteria</taxon>
        <taxon>Pseudomonadati</taxon>
        <taxon>Pseudomonadota</taxon>
        <taxon>Alphaproteobacteria</taxon>
        <taxon>Rhodospirillales</taxon>
        <taxon>Magnetospirillaceae</taxon>
        <taxon>Paramagnetospirillum</taxon>
    </lineage>
</organism>
<proteinExistence type="inferred from homology"/>
<protein>
    <recommendedName>
        <fullName evidence="4">Hemerythrin-like domain-containing protein</fullName>
    </recommendedName>
</protein>
<evidence type="ECO:0000256" key="1">
    <source>
        <dbReference type="ARBA" id="ARBA00010587"/>
    </source>
</evidence>
<evidence type="ECO:0000313" key="5">
    <source>
        <dbReference type="EMBL" id="OAN47976.1"/>
    </source>
</evidence>
<dbReference type="AlphaFoldDB" id="A0A178MH41"/>
<evidence type="ECO:0000313" key="6">
    <source>
        <dbReference type="Proteomes" id="UP000078428"/>
    </source>
</evidence>
<dbReference type="Pfam" id="PF01814">
    <property type="entry name" value="Hemerythrin"/>
    <property type="match status" value="1"/>
</dbReference>
<dbReference type="GO" id="GO:0046872">
    <property type="term" value="F:metal ion binding"/>
    <property type="evidence" value="ECO:0007669"/>
    <property type="project" value="UniProtKB-KW"/>
</dbReference>
<dbReference type="EMBL" id="LWQT01000077">
    <property type="protein sequence ID" value="OAN47976.1"/>
    <property type="molecule type" value="Genomic_DNA"/>
</dbReference>
<dbReference type="CDD" id="cd12107">
    <property type="entry name" value="Hemerythrin"/>
    <property type="match status" value="1"/>
</dbReference>
<accession>A0A178MH41</accession>
<dbReference type="STRING" id="1285242.A6A04_04235"/>
<dbReference type="InterPro" id="IPR012312">
    <property type="entry name" value="Hemerythrin-like"/>
</dbReference>
<keyword evidence="3" id="KW-0408">Iron</keyword>
<evidence type="ECO:0000259" key="4">
    <source>
        <dbReference type="Pfam" id="PF01814"/>
    </source>
</evidence>
<dbReference type="Gene3D" id="1.20.120.50">
    <property type="entry name" value="Hemerythrin-like"/>
    <property type="match status" value="1"/>
</dbReference>
<comment type="caution">
    <text evidence="5">The sequence shown here is derived from an EMBL/GenBank/DDBJ whole genome shotgun (WGS) entry which is preliminary data.</text>
</comment>
<name>A0A178MH41_9PROT</name>